<name>A0ABY5Y5I2_9FLAO</name>
<evidence type="ECO:0000313" key="2">
    <source>
        <dbReference type="EMBL" id="UWX54263.1"/>
    </source>
</evidence>
<dbReference type="EMBL" id="CP104205">
    <property type="protein sequence ID" value="UWX54263.1"/>
    <property type="molecule type" value="Genomic_DNA"/>
</dbReference>
<keyword evidence="3" id="KW-1185">Reference proteome</keyword>
<evidence type="ECO:0000313" key="3">
    <source>
        <dbReference type="Proteomes" id="UP001059209"/>
    </source>
</evidence>
<sequence length="101" mass="11579">MTLFLSSDFTYFLGRFHPVLVHLPIGFLLLAIFMEWYQRLKGRKIDPLIGYAWLLGSVGGLASIIYGWWLGETGLYLGRRFVFSSLAWSIISAIGIYWLEA</sequence>
<feature type="transmembrane region" description="Helical" evidence="1">
    <location>
        <begin position="81"/>
        <end position="99"/>
    </location>
</feature>
<proteinExistence type="predicted"/>
<protein>
    <recommendedName>
        <fullName evidence="4">DUF2231 domain-containing protein</fullName>
    </recommendedName>
</protein>
<dbReference type="Proteomes" id="UP001059209">
    <property type="component" value="Chromosome"/>
</dbReference>
<evidence type="ECO:0008006" key="4">
    <source>
        <dbReference type="Google" id="ProtNLM"/>
    </source>
</evidence>
<evidence type="ECO:0000256" key="1">
    <source>
        <dbReference type="SAM" id="Phobius"/>
    </source>
</evidence>
<keyword evidence="1" id="KW-0472">Membrane</keyword>
<gene>
    <name evidence="2" type="ORF">NYZ99_15075</name>
</gene>
<feature type="transmembrane region" description="Helical" evidence="1">
    <location>
        <begin position="49"/>
        <end position="69"/>
    </location>
</feature>
<accession>A0ABY5Y5I2</accession>
<feature type="transmembrane region" description="Helical" evidence="1">
    <location>
        <begin position="20"/>
        <end position="37"/>
    </location>
</feature>
<organism evidence="2 3">
    <name type="scientific">Maribacter litopenaei</name>
    <dbReference type="NCBI Taxonomy" id="2976127"/>
    <lineage>
        <taxon>Bacteria</taxon>
        <taxon>Pseudomonadati</taxon>
        <taxon>Bacteroidota</taxon>
        <taxon>Flavobacteriia</taxon>
        <taxon>Flavobacteriales</taxon>
        <taxon>Flavobacteriaceae</taxon>
        <taxon>Maribacter</taxon>
    </lineage>
</organism>
<keyword evidence="1" id="KW-1133">Transmembrane helix</keyword>
<reference evidence="2" key="1">
    <citation type="submission" date="2022-09" db="EMBL/GenBank/DDBJ databases">
        <title>Maribacter litopenaei sp. nov., isolated from the intestinal tract of the Pacific White Shrimp, Litopenaeus vannamei.</title>
        <authorList>
            <person name="Kim S.Y."/>
            <person name="Hwang C.Y."/>
        </authorList>
    </citation>
    <scope>NUCLEOTIDE SEQUENCE</scope>
    <source>
        <strain evidence="2">HL-LV01</strain>
    </source>
</reference>
<keyword evidence="1" id="KW-0812">Transmembrane</keyword>
<dbReference type="RefSeq" id="WP_260572058.1">
    <property type="nucleotide sequence ID" value="NZ_CP104205.1"/>
</dbReference>